<accession>A0A084GX73</accession>
<evidence type="ECO:0000256" key="2">
    <source>
        <dbReference type="ARBA" id="ARBA00022603"/>
    </source>
</evidence>
<dbReference type="InterPro" id="IPR029028">
    <property type="entry name" value="Alpha/beta_knot_MTases"/>
</dbReference>
<dbReference type="STRING" id="246786.GS18_0212605"/>
<dbReference type="InterPro" id="IPR051259">
    <property type="entry name" value="rRNA_Methyltransferase"/>
</dbReference>
<evidence type="ECO:0000313" key="5">
    <source>
        <dbReference type="EMBL" id="KEZ51935.1"/>
    </source>
</evidence>
<dbReference type="PANTHER" id="PTHR43191:SF2">
    <property type="entry name" value="RRNA METHYLTRANSFERASE 3, MITOCHONDRIAL"/>
    <property type="match status" value="1"/>
</dbReference>
<dbReference type="GO" id="GO:0008173">
    <property type="term" value="F:RNA methyltransferase activity"/>
    <property type="evidence" value="ECO:0007669"/>
    <property type="project" value="InterPro"/>
</dbReference>
<sequence length="250" mass="27403">MKRIESIQNQKVKQWRKLHTKKERDASGTFLIEGMHLVEEAIKNKSNIKELILSEDTVIPKGWDVDDLSIIYVTKEIMKAISETETPQGAAAVCIQKDSGSISTWKKVILIDALQDPGNLGTIIRTADAAGLDGVILGDGTVDPYNSKVVRSSQGSIFHIPVVRKKMDEAISELKQNEVAIYGTSLQNGSDYRKAETSGHFALLIGNEGSGVREEWLSLTDQNLYIPILGKAESLNAGVAAGILMYHLVK</sequence>
<dbReference type="AlphaFoldDB" id="A0A084GX73"/>
<dbReference type="Gene3D" id="3.30.1330.30">
    <property type="match status" value="1"/>
</dbReference>
<dbReference type="InterPro" id="IPR029064">
    <property type="entry name" value="Ribosomal_eL30-like_sf"/>
</dbReference>
<dbReference type="InterPro" id="IPR013123">
    <property type="entry name" value="SpoU_subst-bd"/>
</dbReference>
<dbReference type="GO" id="GO:0005737">
    <property type="term" value="C:cytoplasm"/>
    <property type="evidence" value="ECO:0007669"/>
    <property type="project" value="UniProtKB-ARBA"/>
</dbReference>
<dbReference type="GO" id="GO:0032259">
    <property type="term" value="P:methylation"/>
    <property type="evidence" value="ECO:0007669"/>
    <property type="project" value="UniProtKB-KW"/>
</dbReference>
<dbReference type="EMBL" id="JNVC02000005">
    <property type="protein sequence ID" value="KEZ51935.1"/>
    <property type="molecule type" value="Genomic_DNA"/>
</dbReference>
<dbReference type="Gene3D" id="3.40.1280.10">
    <property type="match status" value="1"/>
</dbReference>
<keyword evidence="6" id="KW-1185">Reference proteome</keyword>
<protein>
    <submittedName>
        <fullName evidence="5">RNA methyltransferase</fullName>
    </submittedName>
</protein>
<dbReference type="GO" id="GO:0006396">
    <property type="term" value="P:RNA processing"/>
    <property type="evidence" value="ECO:0007669"/>
    <property type="project" value="InterPro"/>
</dbReference>
<dbReference type="InterPro" id="IPR001537">
    <property type="entry name" value="SpoU_MeTrfase"/>
</dbReference>
<evidence type="ECO:0000313" key="6">
    <source>
        <dbReference type="Proteomes" id="UP000028549"/>
    </source>
</evidence>
<dbReference type="SMART" id="SM00967">
    <property type="entry name" value="SpoU_sub_bind"/>
    <property type="match status" value="1"/>
</dbReference>
<dbReference type="Pfam" id="PF22435">
    <property type="entry name" value="MRM3-like_sub_bind"/>
    <property type="match status" value="1"/>
</dbReference>
<dbReference type="Pfam" id="PF00588">
    <property type="entry name" value="SpoU_methylase"/>
    <property type="match status" value="1"/>
</dbReference>
<name>A0A084GX73_METID</name>
<dbReference type="InterPro" id="IPR029026">
    <property type="entry name" value="tRNA_m1G_MTases_N"/>
</dbReference>
<reference evidence="5 6" key="1">
    <citation type="journal article" date="2005" name="Int. J. Syst. Evol. Microbiol.">
        <title>Bacillus cibi sp. nov., isolated from jeotgal, a traditional Korean fermented seafood.</title>
        <authorList>
            <person name="Yoon J.H."/>
            <person name="Lee C.H."/>
            <person name="Oh T.K."/>
        </authorList>
    </citation>
    <scope>NUCLEOTIDE SEQUENCE [LARGE SCALE GENOMIC DNA]</scope>
    <source>
        <strain evidence="5 6">DSM 16189</strain>
    </source>
</reference>
<dbReference type="CDD" id="cd18095">
    <property type="entry name" value="SpoU-like_rRNA-MTase"/>
    <property type="match status" value="1"/>
</dbReference>
<dbReference type="SUPFAM" id="SSF55315">
    <property type="entry name" value="L30e-like"/>
    <property type="match status" value="1"/>
</dbReference>
<dbReference type="GO" id="GO:0003723">
    <property type="term" value="F:RNA binding"/>
    <property type="evidence" value="ECO:0007669"/>
    <property type="project" value="InterPro"/>
</dbReference>
<dbReference type="InterPro" id="IPR053888">
    <property type="entry name" value="MRM3-like_sub_bind"/>
</dbReference>
<dbReference type="RefSeq" id="WP_029566834.1">
    <property type="nucleotide sequence ID" value="NZ_JNVC02000005.1"/>
</dbReference>
<feature type="domain" description="RNA 2-O ribose methyltransferase substrate binding" evidence="4">
    <location>
        <begin position="31"/>
        <end position="100"/>
    </location>
</feature>
<keyword evidence="2 5" id="KW-0489">Methyltransferase</keyword>
<dbReference type="SUPFAM" id="SSF75217">
    <property type="entry name" value="alpha/beta knot"/>
    <property type="match status" value="1"/>
</dbReference>
<dbReference type="PANTHER" id="PTHR43191">
    <property type="entry name" value="RRNA METHYLTRANSFERASE 3"/>
    <property type="match status" value="1"/>
</dbReference>
<gene>
    <name evidence="5" type="ORF">GS18_0212605</name>
</gene>
<comment type="similarity">
    <text evidence="1">Belongs to the class IV-like SAM-binding methyltransferase superfamily. RNA methyltransferase TrmH family.</text>
</comment>
<evidence type="ECO:0000259" key="4">
    <source>
        <dbReference type="SMART" id="SM00967"/>
    </source>
</evidence>
<proteinExistence type="inferred from homology"/>
<comment type="caution">
    <text evidence="5">The sequence shown here is derived from an EMBL/GenBank/DDBJ whole genome shotgun (WGS) entry which is preliminary data.</text>
</comment>
<keyword evidence="3" id="KW-0808">Transferase</keyword>
<organism evidence="5 6">
    <name type="scientific">Metabacillus indicus</name>
    <name type="common">Bacillus indicus</name>
    <dbReference type="NCBI Taxonomy" id="246786"/>
    <lineage>
        <taxon>Bacteria</taxon>
        <taxon>Bacillati</taxon>
        <taxon>Bacillota</taxon>
        <taxon>Bacilli</taxon>
        <taxon>Bacillales</taxon>
        <taxon>Bacillaceae</taxon>
        <taxon>Metabacillus</taxon>
    </lineage>
</organism>
<dbReference type="OrthoDB" id="9794400at2"/>
<evidence type="ECO:0000256" key="1">
    <source>
        <dbReference type="ARBA" id="ARBA00007228"/>
    </source>
</evidence>
<dbReference type="Proteomes" id="UP000028549">
    <property type="component" value="Unassembled WGS sequence"/>
</dbReference>
<evidence type="ECO:0000256" key="3">
    <source>
        <dbReference type="ARBA" id="ARBA00022679"/>
    </source>
</evidence>